<sequence>MIIFSSFESWRSKNASVVDFLNSASADSLSGAVVPPTEIPHGSIFNIALSSITMLITGPLSSSITHSLVRFIEIFRRGRSNSRRPHIGIRRCVFLNVQAKILKADGTAFTPNDLCGPYKTSIQSTLFHSESSQKNSTKDTAEAFDDLDLAFGFKTTFVKNGQSRLEYSIFRIENKHLMDWRKISEFQQLSSRYDTDFETQKHQPINHKPAC</sequence>
<evidence type="ECO:0000313" key="2">
    <source>
        <dbReference type="Proteomes" id="UP001054945"/>
    </source>
</evidence>
<dbReference type="EMBL" id="BPLR01000965">
    <property type="protein sequence ID" value="GIY98774.1"/>
    <property type="molecule type" value="Genomic_DNA"/>
</dbReference>
<keyword evidence="2" id="KW-1185">Reference proteome</keyword>
<reference evidence="1 2" key="1">
    <citation type="submission" date="2021-06" db="EMBL/GenBank/DDBJ databases">
        <title>Caerostris extrusa draft genome.</title>
        <authorList>
            <person name="Kono N."/>
            <person name="Arakawa K."/>
        </authorList>
    </citation>
    <scope>NUCLEOTIDE SEQUENCE [LARGE SCALE GENOMIC DNA]</scope>
</reference>
<evidence type="ECO:0000313" key="1">
    <source>
        <dbReference type="EMBL" id="GIY98774.1"/>
    </source>
</evidence>
<organism evidence="1 2">
    <name type="scientific">Caerostris extrusa</name>
    <name type="common">Bark spider</name>
    <name type="synonym">Caerostris bankana</name>
    <dbReference type="NCBI Taxonomy" id="172846"/>
    <lineage>
        <taxon>Eukaryota</taxon>
        <taxon>Metazoa</taxon>
        <taxon>Ecdysozoa</taxon>
        <taxon>Arthropoda</taxon>
        <taxon>Chelicerata</taxon>
        <taxon>Arachnida</taxon>
        <taxon>Araneae</taxon>
        <taxon>Araneomorphae</taxon>
        <taxon>Entelegynae</taxon>
        <taxon>Araneoidea</taxon>
        <taxon>Araneidae</taxon>
        <taxon>Caerostris</taxon>
    </lineage>
</organism>
<dbReference type="Proteomes" id="UP001054945">
    <property type="component" value="Unassembled WGS sequence"/>
</dbReference>
<accession>A0AAV4XXQ7</accession>
<dbReference type="AlphaFoldDB" id="A0AAV4XXQ7"/>
<comment type="caution">
    <text evidence="1">The sequence shown here is derived from an EMBL/GenBank/DDBJ whole genome shotgun (WGS) entry which is preliminary data.</text>
</comment>
<protein>
    <submittedName>
        <fullName evidence="1">Uncharacterized protein</fullName>
    </submittedName>
</protein>
<proteinExistence type="predicted"/>
<gene>
    <name evidence="1" type="ORF">CEXT_390981</name>
</gene>
<name>A0AAV4XXQ7_CAEEX</name>